<dbReference type="InterPro" id="IPR043144">
    <property type="entry name" value="Mal/L-sulf/L-lact_DH-like_ah"/>
</dbReference>
<organism evidence="3">
    <name type="scientific">Diabrotica virgifera virgifera</name>
    <name type="common">western corn rootworm</name>
    <dbReference type="NCBI Taxonomy" id="50390"/>
    <lineage>
        <taxon>Eukaryota</taxon>
        <taxon>Metazoa</taxon>
        <taxon>Ecdysozoa</taxon>
        <taxon>Arthropoda</taxon>
        <taxon>Hexapoda</taxon>
        <taxon>Insecta</taxon>
        <taxon>Pterygota</taxon>
        <taxon>Neoptera</taxon>
        <taxon>Endopterygota</taxon>
        <taxon>Coleoptera</taxon>
        <taxon>Polyphaga</taxon>
        <taxon>Cucujiformia</taxon>
        <taxon>Chrysomeloidea</taxon>
        <taxon>Chrysomelidae</taxon>
        <taxon>Galerucinae</taxon>
        <taxon>Diabroticina</taxon>
        <taxon>Diabroticites</taxon>
        <taxon>Diabrotica</taxon>
    </lineage>
</organism>
<evidence type="ECO:0000256" key="1">
    <source>
        <dbReference type="ARBA" id="ARBA00006056"/>
    </source>
</evidence>
<dbReference type="AlphaFoldDB" id="A0A6P7G328"/>
<keyword evidence="2" id="KW-0560">Oxidoreductase</keyword>
<sequence>MVFSKVFKLFNINKLLVVQARGTGKCNSNNKDSKSKNNNEKVIALNEIHRFIRECFEKLGVKKENAKLMADGLVAADYRGIYSHGLSRLEPYIKDITNKVCDPNACPKIMMETVSTAAVNGNNGLGTVIGAFCMDLAIKKASETGIAIVVTNGSNHFGINMFYTERAAEKGFIGMAFTNTSPVMVPAGAKDVCLGTNPISIAAPGEGNDRMVMDIATTAVSFGKIQTYNRNKKQIPLGWGLDEHGKETTDPELVVKSRKLMPLGGNVSYKGTGFALMVECLSGLLADANYGPNIRQWGQKTDKPANLGHGFIAIDPQKFPAGFQKRLSDLLNYIRKMQPVDPNQPVMVPGDLERKIMEKVNKQGGITYTPTHMSMVEKISKELGVKGVKFK</sequence>
<dbReference type="Gene3D" id="1.10.1530.10">
    <property type="match status" value="1"/>
</dbReference>
<proteinExistence type="inferred from homology"/>
<dbReference type="GO" id="GO:0016491">
    <property type="term" value="F:oxidoreductase activity"/>
    <property type="evidence" value="ECO:0007669"/>
    <property type="project" value="UniProtKB-KW"/>
</dbReference>
<protein>
    <submittedName>
        <fullName evidence="3">Uncharacterized protein LOC114337120 isoform X1</fullName>
    </submittedName>
</protein>
<dbReference type="InterPro" id="IPR036111">
    <property type="entry name" value="Mal/L-sulfo/L-lacto_DH-like_sf"/>
</dbReference>
<dbReference type="PANTHER" id="PTHR11091:SF0">
    <property type="entry name" value="MALATE DEHYDROGENASE"/>
    <property type="match status" value="1"/>
</dbReference>
<dbReference type="SUPFAM" id="SSF89733">
    <property type="entry name" value="L-sulfolactate dehydrogenase-like"/>
    <property type="match status" value="1"/>
</dbReference>
<dbReference type="Pfam" id="PF02615">
    <property type="entry name" value="Ldh_2"/>
    <property type="match status" value="1"/>
</dbReference>
<dbReference type="InParanoid" id="A0A6P7G328"/>
<dbReference type="RefSeq" id="XP_028143316.1">
    <property type="nucleotide sequence ID" value="XM_028287515.1"/>
</dbReference>
<reference evidence="3" key="1">
    <citation type="submission" date="2025-08" db="UniProtKB">
        <authorList>
            <consortium name="RefSeq"/>
        </authorList>
    </citation>
    <scope>IDENTIFICATION</scope>
    <source>
        <tissue evidence="3">Whole insect</tissue>
    </source>
</reference>
<dbReference type="PANTHER" id="PTHR11091">
    <property type="entry name" value="OXIDOREDUCTASE-RELATED"/>
    <property type="match status" value="1"/>
</dbReference>
<dbReference type="Gene3D" id="3.30.1370.60">
    <property type="entry name" value="Hypothetical oxidoreductase yiak, domain 2"/>
    <property type="match status" value="1"/>
</dbReference>
<evidence type="ECO:0000256" key="2">
    <source>
        <dbReference type="ARBA" id="ARBA00023002"/>
    </source>
</evidence>
<dbReference type="InterPro" id="IPR003767">
    <property type="entry name" value="Malate/L-lactate_DH-like"/>
</dbReference>
<dbReference type="InterPro" id="IPR043143">
    <property type="entry name" value="Mal/L-sulf/L-lact_DH-like_NADP"/>
</dbReference>
<evidence type="ECO:0000313" key="3">
    <source>
        <dbReference type="RefSeq" id="XP_028143316.1"/>
    </source>
</evidence>
<accession>A0A6P7G328</accession>
<gene>
    <name evidence="3" type="primary">LOC114337120</name>
</gene>
<comment type="similarity">
    <text evidence="1">Belongs to the LDH2/MDH2 oxidoreductase family.</text>
</comment>
<name>A0A6P7G328_DIAVI</name>